<organism evidence="1 2">
    <name type="scientific">Vigna angularis var. angularis</name>
    <dbReference type="NCBI Taxonomy" id="157739"/>
    <lineage>
        <taxon>Eukaryota</taxon>
        <taxon>Viridiplantae</taxon>
        <taxon>Streptophyta</taxon>
        <taxon>Embryophyta</taxon>
        <taxon>Tracheophyta</taxon>
        <taxon>Spermatophyta</taxon>
        <taxon>Magnoliopsida</taxon>
        <taxon>eudicotyledons</taxon>
        <taxon>Gunneridae</taxon>
        <taxon>Pentapetalae</taxon>
        <taxon>rosids</taxon>
        <taxon>fabids</taxon>
        <taxon>Fabales</taxon>
        <taxon>Fabaceae</taxon>
        <taxon>Papilionoideae</taxon>
        <taxon>50 kb inversion clade</taxon>
        <taxon>NPAAA clade</taxon>
        <taxon>indigoferoid/millettioid clade</taxon>
        <taxon>Phaseoleae</taxon>
        <taxon>Vigna</taxon>
    </lineage>
</organism>
<dbReference type="Gene3D" id="1.20.58.340">
    <property type="entry name" value="Magnesium transport protein CorA, transmembrane region"/>
    <property type="match status" value="1"/>
</dbReference>
<dbReference type="Proteomes" id="UP000291084">
    <property type="component" value="Chromosome 4"/>
</dbReference>
<evidence type="ECO:0000313" key="1">
    <source>
        <dbReference type="EMBL" id="BAT84318.1"/>
    </source>
</evidence>
<protein>
    <submittedName>
        <fullName evidence="1">Uncharacterized protein</fullName>
    </submittedName>
</protein>
<proteinExistence type="predicted"/>
<gene>
    <name evidence="1" type="primary">Vigan.04G165000</name>
    <name evidence="1" type="ORF">VIGAN_04165000</name>
</gene>
<reference evidence="1 2" key="1">
    <citation type="journal article" date="2015" name="Sci. Rep.">
        <title>The power of single molecule real-time sequencing technology in the de novo assembly of a eukaryotic genome.</title>
        <authorList>
            <person name="Sakai H."/>
            <person name="Naito K."/>
            <person name="Ogiso-Tanaka E."/>
            <person name="Takahashi Y."/>
            <person name="Iseki K."/>
            <person name="Muto C."/>
            <person name="Satou K."/>
            <person name="Teruya K."/>
            <person name="Shiroma A."/>
            <person name="Shimoji M."/>
            <person name="Hirano T."/>
            <person name="Itoh T."/>
            <person name="Kaga A."/>
            <person name="Tomooka N."/>
        </authorList>
    </citation>
    <scope>NUCLEOTIDE SEQUENCE [LARGE SCALE GENOMIC DNA]</scope>
    <source>
        <strain evidence="2">cv. Shumari</strain>
    </source>
</reference>
<name>A0A0S3RUR8_PHAAN</name>
<keyword evidence="2" id="KW-1185">Reference proteome</keyword>
<dbReference type="AlphaFoldDB" id="A0A0S3RUR8"/>
<dbReference type="EMBL" id="AP015037">
    <property type="protein sequence ID" value="BAT84318.1"/>
    <property type="molecule type" value="Genomic_DNA"/>
</dbReference>
<accession>A0A0S3RUR8</accession>
<evidence type="ECO:0000313" key="2">
    <source>
        <dbReference type="Proteomes" id="UP000291084"/>
    </source>
</evidence>
<sequence length="139" mass="15060">MEAWVKPLGLKRVKLGQARSSFVLKQPTCRAAARAPPRGCLGGTVRNELEQLMHDDDMVDDDDDMANLYLSRKGGSSSPVSGSSAANWFAASPTIGSKIYRANRASPATVRLDENDVKELEMLLEVMLLASVGNAYYAV</sequence>